<feature type="domain" description="PKD" evidence="6">
    <location>
        <begin position="473"/>
        <end position="505"/>
    </location>
</feature>
<proteinExistence type="predicted"/>
<dbReference type="SUPFAM" id="SSF63829">
    <property type="entry name" value="Calcium-dependent phosphotriesterase"/>
    <property type="match status" value="1"/>
</dbReference>
<dbReference type="InterPro" id="IPR026341">
    <property type="entry name" value="T9SS_type_B"/>
</dbReference>
<keyword evidence="5" id="KW-0472">Membrane</keyword>
<dbReference type="PROSITE" id="PS50093">
    <property type="entry name" value="PKD"/>
    <property type="match status" value="3"/>
</dbReference>
<evidence type="ECO:0000256" key="2">
    <source>
        <dbReference type="ARBA" id="ARBA00022692"/>
    </source>
</evidence>
<evidence type="ECO:0000256" key="5">
    <source>
        <dbReference type="ARBA" id="ARBA00023136"/>
    </source>
</evidence>
<organism evidence="7 8">
    <name type="scientific">Taibaiella chishuiensis</name>
    <dbReference type="NCBI Taxonomy" id="1434707"/>
    <lineage>
        <taxon>Bacteria</taxon>
        <taxon>Pseudomonadati</taxon>
        <taxon>Bacteroidota</taxon>
        <taxon>Chitinophagia</taxon>
        <taxon>Chitinophagales</taxon>
        <taxon>Chitinophagaceae</taxon>
        <taxon>Taibaiella</taxon>
    </lineage>
</organism>
<name>A0A2P8DDE3_9BACT</name>
<reference evidence="7 8" key="1">
    <citation type="submission" date="2018-03" db="EMBL/GenBank/DDBJ databases">
        <title>Genomic Encyclopedia of Type Strains, Phase III (KMG-III): the genomes of soil and plant-associated and newly described type strains.</title>
        <authorList>
            <person name="Whitman W."/>
        </authorList>
    </citation>
    <scope>NUCLEOTIDE SEQUENCE [LARGE SCALE GENOMIC DNA]</scope>
    <source>
        <strain evidence="7 8">CGMCC 1.12700</strain>
    </source>
</reference>
<feature type="domain" description="PKD" evidence="6">
    <location>
        <begin position="551"/>
        <end position="601"/>
    </location>
</feature>
<feature type="domain" description="PKD" evidence="6">
    <location>
        <begin position="605"/>
        <end position="669"/>
    </location>
</feature>
<dbReference type="NCBIfam" id="TIGR04131">
    <property type="entry name" value="Bac_Flav_CTERM"/>
    <property type="match status" value="1"/>
</dbReference>
<dbReference type="Gene3D" id="2.60.40.10">
    <property type="entry name" value="Immunoglobulins"/>
    <property type="match status" value="3"/>
</dbReference>
<dbReference type="Pfam" id="PF13585">
    <property type="entry name" value="CHU_C"/>
    <property type="match status" value="1"/>
</dbReference>
<comment type="subcellular location">
    <subcellularLocation>
        <location evidence="1">Membrane</location>
    </subcellularLocation>
</comment>
<comment type="caution">
    <text evidence="7">The sequence shown here is derived from an EMBL/GenBank/DDBJ whole genome shotgun (WGS) entry which is preliminary data.</text>
</comment>
<dbReference type="PANTHER" id="PTHR46730">
    <property type="entry name" value="POLYCYSTIN-1"/>
    <property type="match status" value="1"/>
</dbReference>
<dbReference type="InterPro" id="IPR000601">
    <property type="entry name" value="PKD_dom"/>
</dbReference>
<sequence>MTTHLRLSFFALLILLMLGKSTGTRAQLPDCSSDSNLVYSLSGSVVLGALYVAERIYNWDPYLPLSATNPSLNTIVPDSSFIGLAVSENINATTGPSPTFYAVENNTTKLYYYDGADWVYTGHTAGASAINIGAGGGYIYSLDAATGNIYRYDGTANATFLTTVTDFNASGPFDLVADCEGNFYIMKCGNPGWLRKYTAAGVLAYQWNVTGAPAVGVGFGLAINGDLLMLYTDKLYQGTINLSATSITVSPVTGNFPASFDFGSCQVGGVIKPANDTVFACKPGTAVPLKAKGIAPYSYTVVSGTATVSGNGPVFQVTDTSMATVVLHSWKNPLYCGVGAIHDTFRVVPAPLVNAGPDRTVYACSNTDTFTLYGQLTRTQPWINYTIAWSPVTAIFSGANTLNPVIQPPTGTTTFGLTVTTAANRGGCSLSDSATILARDESVNPRFTFRLQPACREDTVYFAGTVTAGAAPTWSFGDGHTDSVINPVHVFRPQSLYSVKLVARNDHCVDSVIKPVDTRHPLIAAFRLTEDTLCQDSLATFVNHAVVSLQPGTFYWDFGDGATSALSAPTHRYRAGGAYRVMLVAKDSLACLDTAYVMVMVDSTPYLDILADQHILCTGEELRWAVRNAGEGNTGLAWDFGDQNNMAGPRQIVHAYDQAGKYYIRLEAAYRACGGLSWQDSVIVYDPPVVYIGPDTAMCPQGKALLLANTIPGNAGDRYLWSTGDTTAALHVPAPGHYNLKVTNSAGCTTIDDIEVRKDCYTDLPNAFTPDGDGVNDYFFPRQLLARGVAAFKMQVFNRWGQPVFQTMNTNGRGWDGRFNGILQPAGVYMYLVEVAFNNGGTEQYEGNVTLLY</sequence>
<dbReference type="EMBL" id="PYGD01000001">
    <property type="protein sequence ID" value="PSK95238.1"/>
    <property type="molecule type" value="Genomic_DNA"/>
</dbReference>
<dbReference type="GO" id="GO:0006816">
    <property type="term" value="P:calcium ion transport"/>
    <property type="evidence" value="ECO:0007669"/>
    <property type="project" value="TreeGrafter"/>
</dbReference>
<evidence type="ECO:0000313" key="7">
    <source>
        <dbReference type="EMBL" id="PSK95238.1"/>
    </source>
</evidence>
<keyword evidence="2" id="KW-0812">Transmembrane</keyword>
<evidence type="ECO:0000256" key="4">
    <source>
        <dbReference type="ARBA" id="ARBA00022989"/>
    </source>
</evidence>
<keyword evidence="3" id="KW-0677">Repeat</keyword>
<dbReference type="AlphaFoldDB" id="A0A2P8DDE3"/>
<evidence type="ECO:0000313" key="8">
    <source>
        <dbReference type="Proteomes" id="UP000240572"/>
    </source>
</evidence>
<dbReference type="Pfam" id="PF18911">
    <property type="entry name" value="PKD_4"/>
    <property type="match status" value="2"/>
</dbReference>
<dbReference type="GO" id="GO:0005261">
    <property type="term" value="F:monoatomic cation channel activity"/>
    <property type="evidence" value="ECO:0007669"/>
    <property type="project" value="TreeGrafter"/>
</dbReference>
<dbReference type="InterPro" id="IPR013783">
    <property type="entry name" value="Ig-like_fold"/>
</dbReference>
<protein>
    <submittedName>
        <fullName evidence="7">Gliding motility-associated-like protein</fullName>
    </submittedName>
</protein>
<evidence type="ECO:0000256" key="3">
    <source>
        <dbReference type="ARBA" id="ARBA00022737"/>
    </source>
</evidence>
<dbReference type="SUPFAM" id="SSF49299">
    <property type="entry name" value="PKD domain"/>
    <property type="match status" value="3"/>
</dbReference>
<evidence type="ECO:0000259" key="6">
    <source>
        <dbReference type="PROSITE" id="PS50093"/>
    </source>
</evidence>
<gene>
    <name evidence="7" type="ORF">B0I18_1011404</name>
</gene>
<dbReference type="OrthoDB" id="1490014at2"/>
<accession>A0A2P8DDE3</accession>
<dbReference type="InterPro" id="IPR035986">
    <property type="entry name" value="PKD_dom_sf"/>
</dbReference>
<dbReference type="Proteomes" id="UP000240572">
    <property type="component" value="Unassembled WGS sequence"/>
</dbReference>
<dbReference type="GO" id="GO:0005886">
    <property type="term" value="C:plasma membrane"/>
    <property type="evidence" value="ECO:0007669"/>
    <property type="project" value="TreeGrafter"/>
</dbReference>
<dbReference type="CDD" id="cd00146">
    <property type="entry name" value="PKD"/>
    <property type="match status" value="1"/>
</dbReference>
<evidence type="ECO:0000256" key="1">
    <source>
        <dbReference type="ARBA" id="ARBA00004370"/>
    </source>
</evidence>
<keyword evidence="4" id="KW-1133">Transmembrane helix</keyword>
<dbReference type="PANTHER" id="PTHR46730:SF1">
    <property type="entry name" value="PLAT DOMAIN-CONTAINING PROTEIN"/>
    <property type="match status" value="1"/>
</dbReference>
<keyword evidence="8" id="KW-1185">Reference proteome</keyword>